<dbReference type="AlphaFoldDB" id="W2Y4F4"/>
<dbReference type="Proteomes" id="UP000018948">
    <property type="component" value="Unassembled WGS sequence"/>
</dbReference>
<evidence type="ECO:0000313" key="2">
    <source>
        <dbReference type="Proteomes" id="UP000018948"/>
    </source>
</evidence>
<evidence type="ECO:0000313" key="1">
    <source>
        <dbReference type="EMBL" id="ETP29851.1"/>
    </source>
</evidence>
<name>W2Y4F4_PHYNI</name>
<organism evidence="1 2">
    <name type="scientific">Phytophthora nicotianae P10297</name>
    <dbReference type="NCBI Taxonomy" id="1317064"/>
    <lineage>
        <taxon>Eukaryota</taxon>
        <taxon>Sar</taxon>
        <taxon>Stramenopiles</taxon>
        <taxon>Oomycota</taxon>
        <taxon>Peronosporomycetes</taxon>
        <taxon>Peronosporales</taxon>
        <taxon>Peronosporaceae</taxon>
        <taxon>Phytophthora</taxon>
    </lineage>
</organism>
<sequence>MLLVVMKCGGTWEMLSKLFQIKTPTFIKTIVGFLEVVAPKMYDKWIAEYAGESMPWYSAKHKLYGFKVEVSVNPRGLAINCTRHSRGNTADITMFHENQAFTCRRGAKPMVTIACPTMVLSRLRSSPDERPRSG</sequence>
<protein>
    <recommendedName>
        <fullName evidence="3">DDE Tnp4 domain-containing protein</fullName>
    </recommendedName>
</protein>
<accession>W2Y4F4</accession>
<proteinExistence type="predicted"/>
<dbReference type="EMBL" id="ANIY01004371">
    <property type="protein sequence ID" value="ETP29851.1"/>
    <property type="molecule type" value="Genomic_DNA"/>
</dbReference>
<comment type="caution">
    <text evidence="1">The sequence shown here is derived from an EMBL/GenBank/DDBJ whole genome shotgun (WGS) entry which is preliminary data.</text>
</comment>
<evidence type="ECO:0008006" key="3">
    <source>
        <dbReference type="Google" id="ProtNLM"/>
    </source>
</evidence>
<gene>
    <name evidence="1" type="ORF">F442_21049</name>
</gene>
<reference evidence="1 2" key="1">
    <citation type="submission" date="2013-11" db="EMBL/GenBank/DDBJ databases">
        <title>The Genome Sequence of Phytophthora parasitica P10297.</title>
        <authorList>
            <consortium name="The Broad Institute Genomics Platform"/>
            <person name="Russ C."/>
            <person name="Tyler B."/>
            <person name="Panabieres F."/>
            <person name="Shan W."/>
            <person name="Tripathy S."/>
            <person name="Grunwald N."/>
            <person name="Machado M."/>
            <person name="Johnson C.S."/>
            <person name="Walker B."/>
            <person name="Young S.K."/>
            <person name="Zeng Q."/>
            <person name="Gargeya S."/>
            <person name="Fitzgerald M."/>
            <person name="Haas B."/>
            <person name="Abouelleil A."/>
            <person name="Allen A.W."/>
            <person name="Alvarado L."/>
            <person name="Arachchi H.M."/>
            <person name="Berlin A.M."/>
            <person name="Chapman S.B."/>
            <person name="Gainer-Dewar J."/>
            <person name="Goldberg J."/>
            <person name="Griggs A."/>
            <person name="Gujja S."/>
            <person name="Hansen M."/>
            <person name="Howarth C."/>
            <person name="Imamovic A."/>
            <person name="Ireland A."/>
            <person name="Larimer J."/>
            <person name="McCowan C."/>
            <person name="Murphy C."/>
            <person name="Pearson M."/>
            <person name="Poon T.W."/>
            <person name="Priest M."/>
            <person name="Roberts A."/>
            <person name="Saif S."/>
            <person name="Shea T."/>
            <person name="Sisk P."/>
            <person name="Sykes S."/>
            <person name="Wortman J."/>
            <person name="Nusbaum C."/>
            <person name="Birren B."/>
        </authorList>
    </citation>
    <scope>NUCLEOTIDE SEQUENCE [LARGE SCALE GENOMIC DNA]</scope>
    <source>
        <strain evidence="1 2">P10297</strain>
    </source>
</reference>